<reference evidence="2 3" key="1">
    <citation type="journal article" date="2019" name="Nat. Ecol. Evol.">
        <title>Megaphylogeny resolves global patterns of mushroom evolution.</title>
        <authorList>
            <person name="Varga T."/>
            <person name="Krizsan K."/>
            <person name="Foldi C."/>
            <person name="Dima B."/>
            <person name="Sanchez-Garcia M."/>
            <person name="Sanchez-Ramirez S."/>
            <person name="Szollosi G.J."/>
            <person name="Szarkandi J.G."/>
            <person name="Papp V."/>
            <person name="Albert L."/>
            <person name="Andreopoulos W."/>
            <person name="Angelini C."/>
            <person name="Antonin V."/>
            <person name="Barry K.W."/>
            <person name="Bougher N.L."/>
            <person name="Buchanan P."/>
            <person name="Buyck B."/>
            <person name="Bense V."/>
            <person name="Catcheside P."/>
            <person name="Chovatia M."/>
            <person name="Cooper J."/>
            <person name="Damon W."/>
            <person name="Desjardin D."/>
            <person name="Finy P."/>
            <person name="Geml J."/>
            <person name="Haridas S."/>
            <person name="Hughes K."/>
            <person name="Justo A."/>
            <person name="Karasinski D."/>
            <person name="Kautmanova I."/>
            <person name="Kiss B."/>
            <person name="Kocsube S."/>
            <person name="Kotiranta H."/>
            <person name="LaButti K.M."/>
            <person name="Lechner B.E."/>
            <person name="Liimatainen K."/>
            <person name="Lipzen A."/>
            <person name="Lukacs Z."/>
            <person name="Mihaltcheva S."/>
            <person name="Morgado L.N."/>
            <person name="Niskanen T."/>
            <person name="Noordeloos M.E."/>
            <person name="Ohm R.A."/>
            <person name="Ortiz-Santana B."/>
            <person name="Ovrebo C."/>
            <person name="Racz N."/>
            <person name="Riley R."/>
            <person name="Savchenko A."/>
            <person name="Shiryaev A."/>
            <person name="Soop K."/>
            <person name="Spirin V."/>
            <person name="Szebenyi C."/>
            <person name="Tomsovsky M."/>
            <person name="Tulloss R.E."/>
            <person name="Uehling J."/>
            <person name="Grigoriev I.V."/>
            <person name="Vagvolgyi C."/>
            <person name="Papp T."/>
            <person name="Martin F.M."/>
            <person name="Miettinen O."/>
            <person name="Hibbett D.S."/>
            <person name="Nagy L.G."/>
        </authorList>
    </citation>
    <scope>NUCLEOTIDE SEQUENCE [LARGE SCALE GENOMIC DNA]</scope>
    <source>
        <strain evidence="2 3">FP101781</strain>
    </source>
</reference>
<feature type="region of interest" description="Disordered" evidence="1">
    <location>
        <begin position="33"/>
        <end position="52"/>
    </location>
</feature>
<evidence type="ECO:0000313" key="3">
    <source>
        <dbReference type="Proteomes" id="UP000298030"/>
    </source>
</evidence>
<evidence type="ECO:0000313" key="2">
    <source>
        <dbReference type="EMBL" id="TEB21203.1"/>
    </source>
</evidence>
<feature type="compositionally biased region" description="Low complexity" evidence="1">
    <location>
        <begin position="34"/>
        <end position="45"/>
    </location>
</feature>
<gene>
    <name evidence="2" type="ORF">FA13DRAFT_145560</name>
</gene>
<name>A0A4Y7SH64_COPMI</name>
<dbReference type="EMBL" id="QPFP01000118">
    <property type="protein sequence ID" value="TEB21203.1"/>
    <property type="molecule type" value="Genomic_DNA"/>
</dbReference>
<feature type="compositionally biased region" description="Basic and acidic residues" evidence="1">
    <location>
        <begin position="71"/>
        <end position="94"/>
    </location>
</feature>
<protein>
    <submittedName>
        <fullName evidence="2">Uncharacterized protein</fullName>
    </submittedName>
</protein>
<dbReference type="AlphaFoldDB" id="A0A4Y7SH64"/>
<evidence type="ECO:0000256" key="1">
    <source>
        <dbReference type="SAM" id="MobiDB-lite"/>
    </source>
</evidence>
<feature type="region of interest" description="Disordered" evidence="1">
    <location>
        <begin position="60"/>
        <end position="107"/>
    </location>
</feature>
<sequence>MEHGTEEPGRRIIAERLTRKQGFLQRGAERCTVSSSMGFSSSSPSVRGVAGPLKHAKMCRRVDPAMSSNYKRNENESRVETSRLQTRKVDREGSSFDQRQSTSGDAD</sequence>
<keyword evidence="3" id="KW-1185">Reference proteome</keyword>
<accession>A0A4Y7SH64</accession>
<dbReference type="Proteomes" id="UP000298030">
    <property type="component" value="Unassembled WGS sequence"/>
</dbReference>
<organism evidence="2 3">
    <name type="scientific">Coprinellus micaceus</name>
    <name type="common">Glistening ink-cap mushroom</name>
    <name type="synonym">Coprinus micaceus</name>
    <dbReference type="NCBI Taxonomy" id="71717"/>
    <lineage>
        <taxon>Eukaryota</taxon>
        <taxon>Fungi</taxon>
        <taxon>Dikarya</taxon>
        <taxon>Basidiomycota</taxon>
        <taxon>Agaricomycotina</taxon>
        <taxon>Agaricomycetes</taxon>
        <taxon>Agaricomycetidae</taxon>
        <taxon>Agaricales</taxon>
        <taxon>Agaricineae</taxon>
        <taxon>Psathyrellaceae</taxon>
        <taxon>Coprinellus</taxon>
    </lineage>
</organism>
<proteinExistence type="predicted"/>
<comment type="caution">
    <text evidence="2">The sequence shown here is derived from an EMBL/GenBank/DDBJ whole genome shotgun (WGS) entry which is preliminary data.</text>
</comment>
<feature type="compositionally biased region" description="Polar residues" evidence="1">
    <location>
        <begin position="95"/>
        <end position="107"/>
    </location>
</feature>